<feature type="signal peptide" evidence="1">
    <location>
        <begin position="1"/>
        <end position="26"/>
    </location>
</feature>
<keyword evidence="1" id="KW-0732">Signal</keyword>
<evidence type="ECO:0000313" key="3">
    <source>
        <dbReference type="Proteomes" id="UP000017746"/>
    </source>
</evidence>
<evidence type="ECO:0000313" key="2">
    <source>
        <dbReference type="EMBL" id="AGZ43869.1"/>
    </source>
</evidence>
<dbReference type="STRING" id="1246995.AFR_28040"/>
<organism evidence="2 3">
    <name type="scientific">Actinoplanes friuliensis DSM 7358</name>
    <dbReference type="NCBI Taxonomy" id="1246995"/>
    <lineage>
        <taxon>Bacteria</taxon>
        <taxon>Bacillati</taxon>
        <taxon>Actinomycetota</taxon>
        <taxon>Actinomycetes</taxon>
        <taxon>Micromonosporales</taxon>
        <taxon>Micromonosporaceae</taxon>
        <taxon>Actinoplanes</taxon>
    </lineage>
</organism>
<name>U5W410_9ACTN</name>
<dbReference type="RefSeq" id="WP_023560206.1">
    <property type="nucleotide sequence ID" value="NC_022657.1"/>
</dbReference>
<sequence>MRRAAQLTTIVAAAALLIVPGSPAQAYVSQVDVSPTTITDSSTGEGSIAATMHLSMQAGEARNLRAELVMGNARAEGQPSPVAAAQKITCEPAGGATLPGEQIWNTRNLLADEPDVTLMTRMMFVAPAAGSYDCHLRVYLNNELSHGRETAAMRGGFLGDVSGAIPADRTARLIRSGSDATYFALGAPVRQLHHVPGYTPPVGATSFRVVGDLQTSSCYGNGGNACPRATYPDGAAAKIYTRVVATPSIPSAACTSQASAPRSVTVSKQVHHLRIHNELLVTLPSSGCGTWTLNVVARDDGGSLPFVVHTGDGPYTTVYARPA</sequence>
<dbReference type="OrthoDB" id="4856000at2"/>
<dbReference type="Proteomes" id="UP000017746">
    <property type="component" value="Chromosome"/>
</dbReference>
<dbReference type="HOGENOM" id="CLU_859520_0_0_11"/>
<dbReference type="eggNOG" id="ENOG50342T3">
    <property type="taxonomic scope" value="Bacteria"/>
</dbReference>
<dbReference type="KEGG" id="afs:AFR_28040"/>
<evidence type="ECO:0000256" key="1">
    <source>
        <dbReference type="SAM" id="SignalP"/>
    </source>
</evidence>
<dbReference type="EMBL" id="CP006272">
    <property type="protein sequence ID" value="AGZ43869.1"/>
    <property type="molecule type" value="Genomic_DNA"/>
</dbReference>
<reference evidence="2 3" key="1">
    <citation type="journal article" date="2014" name="J. Biotechnol.">
        <title>Complete genome sequence of the actinobacterium Actinoplanes friuliensis HAG 010964, producer of the lipopeptide antibiotic friulimycin.</title>
        <authorList>
            <person name="Ruckert C."/>
            <person name="Szczepanowski R."/>
            <person name="Albersmeier A."/>
            <person name="Goesmann A."/>
            <person name="Fischer N."/>
            <person name="Steinkamper A."/>
            <person name="Puhler A."/>
            <person name="Biener R."/>
            <person name="Schwartz D."/>
            <person name="Kalinowski J."/>
        </authorList>
    </citation>
    <scope>NUCLEOTIDE SEQUENCE [LARGE SCALE GENOMIC DNA]</scope>
    <source>
        <strain evidence="2 3">DSM 7358</strain>
    </source>
</reference>
<feature type="chain" id="PRO_5004666070" evidence="1">
    <location>
        <begin position="27"/>
        <end position="323"/>
    </location>
</feature>
<dbReference type="PATRIC" id="fig|1246995.3.peg.5683"/>
<proteinExistence type="predicted"/>
<protein>
    <submittedName>
        <fullName evidence="2">Uncharacterized protein</fullName>
    </submittedName>
</protein>
<gene>
    <name evidence="2" type="ORF">AFR_28040</name>
</gene>
<dbReference type="AlphaFoldDB" id="U5W410"/>
<accession>U5W410</accession>
<keyword evidence="3" id="KW-1185">Reference proteome</keyword>